<reference evidence="2 3" key="1">
    <citation type="submission" date="2015-08" db="EMBL/GenBank/DDBJ databases">
        <title>Next Generation Sequencing and Analysis of the Genome of Puccinia sorghi L Schw, the Causal Agent of Maize Common Rust.</title>
        <authorList>
            <person name="Rochi L."/>
            <person name="Burguener G."/>
            <person name="Darino M."/>
            <person name="Turjanski A."/>
            <person name="Kreff E."/>
            <person name="Dieguez M.J."/>
            <person name="Sacco F."/>
        </authorList>
    </citation>
    <scope>NUCLEOTIDE SEQUENCE [LARGE SCALE GENOMIC DNA]</scope>
    <source>
        <strain evidence="2 3">RO10H11247</strain>
    </source>
</reference>
<proteinExistence type="predicted"/>
<dbReference type="EMBL" id="LAVV01001788">
    <property type="protein sequence ID" value="KNZ63308.1"/>
    <property type="molecule type" value="Genomic_DNA"/>
</dbReference>
<feature type="compositionally biased region" description="Polar residues" evidence="1">
    <location>
        <begin position="297"/>
        <end position="326"/>
    </location>
</feature>
<gene>
    <name evidence="2" type="ORF">VP01_1160g1</name>
</gene>
<dbReference type="PANTHER" id="PTHR33069:SF3">
    <property type="entry name" value="DYNEIN HEAVY CHAIN TAIL DOMAIN-CONTAINING PROTEIN"/>
    <property type="match status" value="1"/>
</dbReference>
<feature type="compositionally biased region" description="Basic and acidic residues" evidence="1">
    <location>
        <begin position="327"/>
        <end position="338"/>
    </location>
</feature>
<accession>A0A0L6VRH0</accession>
<dbReference type="OrthoDB" id="2502300at2759"/>
<feature type="compositionally biased region" description="Low complexity" evidence="1">
    <location>
        <begin position="344"/>
        <end position="356"/>
    </location>
</feature>
<keyword evidence="3" id="KW-1185">Reference proteome</keyword>
<dbReference type="STRING" id="27349.A0A0L6VRH0"/>
<comment type="caution">
    <text evidence="2">The sequence shown here is derived from an EMBL/GenBank/DDBJ whole genome shotgun (WGS) entry which is preliminary data.</text>
</comment>
<dbReference type="VEuPathDB" id="FungiDB:VP01_1160g1"/>
<protein>
    <submittedName>
        <fullName evidence="2">Uncharacterized protein</fullName>
    </submittedName>
</protein>
<name>A0A0L6VRH0_9BASI</name>
<feature type="region of interest" description="Disordered" evidence="1">
    <location>
        <begin position="245"/>
        <end position="356"/>
    </location>
</feature>
<dbReference type="Proteomes" id="UP000037035">
    <property type="component" value="Unassembled WGS sequence"/>
</dbReference>
<dbReference type="PANTHER" id="PTHR33069">
    <property type="entry name" value="CHROMOSOME 7, WHOLE GENOME SHOTGUN SEQUENCE-RELATED"/>
    <property type="match status" value="1"/>
</dbReference>
<dbReference type="AlphaFoldDB" id="A0A0L6VRH0"/>
<evidence type="ECO:0000256" key="1">
    <source>
        <dbReference type="SAM" id="MobiDB-lite"/>
    </source>
</evidence>
<evidence type="ECO:0000313" key="2">
    <source>
        <dbReference type="EMBL" id="KNZ63308.1"/>
    </source>
</evidence>
<organism evidence="2 3">
    <name type="scientific">Puccinia sorghi</name>
    <dbReference type="NCBI Taxonomy" id="27349"/>
    <lineage>
        <taxon>Eukaryota</taxon>
        <taxon>Fungi</taxon>
        <taxon>Dikarya</taxon>
        <taxon>Basidiomycota</taxon>
        <taxon>Pucciniomycotina</taxon>
        <taxon>Pucciniomycetes</taxon>
        <taxon>Pucciniales</taxon>
        <taxon>Pucciniaceae</taxon>
        <taxon>Puccinia</taxon>
    </lineage>
</organism>
<feature type="compositionally biased region" description="Basic and acidic residues" evidence="1">
    <location>
        <begin position="260"/>
        <end position="295"/>
    </location>
</feature>
<sequence>MIDPETTETTNVVVDSLRSLCRTSNVSFAARAGKNAGGCPSPNEIEQRKALLLQIRTSLLPDLRTQISELLISLNISNLDIEPSPKLLATLAVIRKLEHTLDQLKFATESIAVKPPQLPDHDDHHHGHLKQFRSSRLLLKMINLMEHNICELFRHCIVFLEAWNSSDGDHHLPSTILRPATNPIDSRKAVILTTALSCRTIQELIEWLQLDELGMLDHEWRQHVDLLNSHLAMLITRINLPLPLEKNPHRSDQDYNQSDSSHHDGNNKTHRDQSPSPFKADRNQNEDANTSEHQKRPSTSGPNIDQAQNRSENIPTADGTETQHSNNKGEESEAHDGSGDSETDGSGSSYSSGQSEEIPIRRAVVTLAKEMITITKLTRIFFTKLSRRRTSKAPYKLDSEMSSRELCLLADGVSAVGVVVNNVLALLVQIYDEDDLDETELSQIKKNAYSISERFNSALLLLAFFLVPNDHQLQESPSLPSGPNHFSSWFHQFRKSASNAFTVHWAMHQFQETLFQ</sequence>
<evidence type="ECO:0000313" key="3">
    <source>
        <dbReference type="Proteomes" id="UP000037035"/>
    </source>
</evidence>